<dbReference type="EMBL" id="NYMT01000014">
    <property type="protein sequence ID" value="PKC45201.1"/>
    <property type="molecule type" value="Genomic_DNA"/>
</dbReference>
<feature type="compositionally biased region" description="Low complexity" evidence="1">
    <location>
        <begin position="317"/>
        <end position="328"/>
    </location>
</feature>
<dbReference type="Proteomes" id="UP000232684">
    <property type="component" value="Unassembled WGS sequence"/>
</dbReference>
<feature type="region of interest" description="Disordered" evidence="1">
    <location>
        <begin position="302"/>
        <end position="334"/>
    </location>
</feature>
<evidence type="ECO:0000313" key="3">
    <source>
        <dbReference type="EMBL" id="PKC45201.1"/>
    </source>
</evidence>
<reference evidence="3 4" key="1">
    <citation type="submission" date="2017-11" db="EMBL/GenBank/DDBJ databases">
        <title>Plasmodium falciparum NF54 genome assembly.</title>
        <authorList>
            <person name="Bryant J.M."/>
            <person name="Baumgarten S."/>
            <person name="Scheidig-Benatar C."/>
            <person name="Scherf A."/>
        </authorList>
    </citation>
    <scope>NUCLEOTIDE SEQUENCE [LARGE SCALE GENOMIC DNA]</scope>
    <source>
        <strain evidence="3">NF54</strain>
    </source>
</reference>
<protein>
    <submittedName>
        <fullName evidence="3">Uncharacterized protein</fullName>
    </submittedName>
</protein>
<comment type="caution">
    <text evidence="3">The sequence shown here is derived from an EMBL/GenBank/DDBJ whole genome shotgun (WGS) entry which is preliminary data.</text>
</comment>
<reference evidence="2 5" key="2">
    <citation type="submission" date="2018-05" db="EMBL/GenBank/DDBJ databases">
        <title>Genome assembly of Plasmodium falciparum NF54 DiCre.</title>
        <authorList>
            <person name="Baumgarten S."/>
            <person name="Treeck M."/>
            <person name="Scherf A."/>
        </authorList>
    </citation>
    <scope>NUCLEOTIDE SEQUENCE [LARGE SCALE GENOMIC DNA]</scope>
    <source>
        <strain evidence="2">NF54</strain>
    </source>
</reference>
<accession>A0A2I0BT31</accession>
<name>A0A2I0BT31_PLAFO</name>
<dbReference type="VEuPathDB" id="PlasmoDB:PfNF54_090014900"/>
<organism evidence="3 4">
    <name type="scientific">Plasmodium falciparum (isolate NF54)</name>
    <dbReference type="NCBI Taxonomy" id="5843"/>
    <lineage>
        <taxon>Eukaryota</taxon>
        <taxon>Sar</taxon>
        <taxon>Alveolata</taxon>
        <taxon>Apicomplexa</taxon>
        <taxon>Aconoidasida</taxon>
        <taxon>Haemosporida</taxon>
        <taxon>Plasmodiidae</taxon>
        <taxon>Plasmodium</taxon>
        <taxon>Plasmodium (Laverania)</taxon>
    </lineage>
</organism>
<gene>
    <name evidence="3" type="ORF">CK202_4200</name>
    <name evidence="2" type="ORF">CYL21_1154</name>
</gene>
<proteinExistence type="predicted"/>
<evidence type="ECO:0000313" key="2">
    <source>
        <dbReference type="EMBL" id="KAF4330778.1"/>
    </source>
</evidence>
<dbReference type="Proteomes" id="UP000754359">
    <property type="component" value="Unassembled WGS sequence"/>
</dbReference>
<dbReference type="EMBL" id="QFXU01000008">
    <property type="protein sequence ID" value="KAF4330778.1"/>
    <property type="molecule type" value="Genomic_DNA"/>
</dbReference>
<sequence length="604" mass="72245">MFRDLSFYVLTIILFFFNMTKWIGIDGNLNISNDKIENTYISIDKNNINEFINVKENQFFFNMNCKTSMMFNNMKNYMLNKVYTSLDIFRSEDVSSSDIETIEDIIERTWERENKEFIFTTKRLIKQYTDSNLFILQIGLNSVAPLILDKPDNGIFIEEDIEICKNYFLHKPNKCFLYLEGVEFYCKKKTITNNKNEGSSNIFKSKKEDIFDTLDLISKIYQKKNNEVIDVLIVNHKYPVALLYYIYPYLDSSTLVILMDNLNHQMKTAIFEYYDFIGEADFSKSFEKKFFNLYKSEQKKKKEQSSNNIKKVEKQKNYNVDNDGNTTNNDHKNENENYHILNEYYNEKTKKYEANEKIYIYNKMKQSPFYVITLNPKSIMNPPQNRYKIYISNEYTSSYETQINIMIKDIKKLLKLNKKFYEQYKVLVTNYFAVINEYEFDDNNIVKSNVTNTLTSILTNFAQTGDINPNNYQYALENLKNIFITMLYTVYERSKFKALFNPLMDFFKLYLNKDDPNYIIYQFLIYGLIKNSREIESYELKEIFFLDVLRDVSKQMNKMSITDVVLLVTKLNILLKKIRSREDIIHIKDYAKKHINIDYTNHEL</sequence>
<dbReference type="SMR" id="A0A2I0BT31"/>
<evidence type="ECO:0000313" key="4">
    <source>
        <dbReference type="Proteomes" id="UP000232684"/>
    </source>
</evidence>
<dbReference type="AlphaFoldDB" id="A0A2I0BT31"/>
<evidence type="ECO:0000256" key="1">
    <source>
        <dbReference type="SAM" id="MobiDB-lite"/>
    </source>
</evidence>
<evidence type="ECO:0000313" key="5">
    <source>
        <dbReference type="Proteomes" id="UP000754359"/>
    </source>
</evidence>